<keyword evidence="5" id="KW-0349">Heme</keyword>
<dbReference type="Pfam" id="PF01292">
    <property type="entry name" value="Ni_hydr_CYTB"/>
    <property type="match status" value="1"/>
</dbReference>
<keyword evidence="7" id="KW-0479">Metal-binding</keyword>
<keyword evidence="8" id="KW-0249">Electron transport</keyword>
<evidence type="ECO:0000256" key="5">
    <source>
        <dbReference type="ARBA" id="ARBA00022617"/>
    </source>
</evidence>
<evidence type="ECO:0000256" key="3">
    <source>
        <dbReference type="ARBA" id="ARBA00022448"/>
    </source>
</evidence>
<evidence type="ECO:0000313" key="16">
    <source>
        <dbReference type="EMBL" id="EGF89922.1"/>
    </source>
</evidence>
<evidence type="ECO:0000256" key="9">
    <source>
        <dbReference type="ARBA" id="ARBA00022989"/>
    </source>
</evidence>
<evidence type="ECO:0000256" key="11">
    <source>
        <dbReference type="ARBA" id="ARBA00023136"/>
    </source>
</evidence>
<dbReference type="SMART" id="SM00867">
    <property type="entry name" value="YceI"/>
    <property type="match status" value="1"/>
</dbReference>
<organism evidence="16 17">
    <name type="scientific">Asticcacaulis biprosthecium C19</name>
    <dbReference type="NCBI Taxonomy" id="715226"/>
    <lineage>
        <taxon>Bacteria</taxon>
        <taxon>Pseudomonadati</taxon>
        <taxon>Pseudomonadota</taxon>
        <taxon>Alphaproteobacteria</taxon>
        <taxon>Caulobacterales</taxon>
        <taxon>Caulobacteraceae</taxon>
        <taxon>Asticcacaulis</taxon>
    </lineage>
</organism>
<keyword evidence="9 14" id="KW-1133">Transmembrane helix</keyword>
<dbReference type="SUPFAM" id="SSF101874">
    <property type="entry name" value="YceI-like"/>
    <property type="match status" value="1"/>
</dbReference>
<dbReference type="Gene3D" id="2.40.128.110">
    <property type="entry name" value="Lipid/polyisoprenoid-binding, YceI-like"/>
    <property type="match status" value="1"/>
</dbReference>
<dbReference type="Gene3D" id="1.20.950.20">
    <property type="entry name" value="Transmembrane di-heme cytochromes, Chain C"/>
    <property type="match status" value="1"/>
</dbReference>
<dbReference type="InterPro" id="IPR016174">
    <property type="entry name" value="Di-haem_cyt_TM"/>
</dbReference>
<keyword evidence="17" id="KW-1185">Reference proteome</keyword>
<evidence type="ECO:0000313" key="17">
    <source>
        <dbReference type="Proteomes" id="UP000006512"/>
    </source>
</evidence>
<evidence type="ECO:0000256" key="1">
    <source>
        <dbReference type="ARBA" id="ARBA00001970"/>
    </source>
</evidence>
<dbReference type="SUPFAM" id="SSF81342">
    <property type="entry name" value="Transmembrane di-heme cytochromes"/>
    <property type="match status" value="1"/>
</dbReference>
<evidence type="ECO:0000256" key="2">
    <source>
        <dbReference type="ARBA" id="ARBA00004651"/>
    </source>
</evidence>
<dbReference type="GO" id="GO:0009055">
    <property type="term" value="F:electron transfer activity"/>
    <property type="evidence" value="ECO:0007669"/>
    <property type="project" value="InterPro"/>
</dbReference>
<evidence type="ECO:0000256" key="13">
    <source>
        <dbReference type="SAM" id="MobiDB-lite"/>
    </source>
</evidence>
<dbReference type="GO" id="GO:0046872">
    <property type="term" value="F:metal ion binding"/>
    <property type="evidence" value="ECO:0007669"/>
    <property type="project" value="UniProtKB-KW"/>
</dbReference>
<evidence type="ECO:0000256" key="7">
    <source>
        <dbReference type="ARBA" id="ARBA00022723"/>
    </source>
</evidence>
<dbReference type="Proteomes" id="UP000006512">
    <property type="component" value="Unassembled WGS sequence"/>
</dbReference>
<evidence type="ECO:0000256" key="12">
    <source>
        <dbReference type="ARBA" id="ARBA00037975"/>
    </source>
</evidence>
<evidence type="ECO:0000256" key="10">
    <source>
        <dbReference type="ARBA" id="ARBA00023004"/>
    </source>
</evidence>
<protein>
    <submittedName>
        <fullName evidence="16">Prokaryotic cytochrome b561 family protein</fullName>
    </submittedName>
</protein>
<evidence type="ECO:0000256" key="4">
    <source>
        <dbReference type="ARBA" id="ARBA00022475"/>
    </source>
</evidence>
<dbReference type="HOGENOM" id="CLU_050495_0_0_5"/>
<dbReference type="GO" id="GO:0020037">
    <property type="term" value="F:heme binding"/>
    <property type="evidence" value="ECO:0007669"/>
    <property type="project" value="TreeGrafter"/>
</dbReference>
<keyword evidence="3" id="KW-0813">Transport</keyword>
<feature type="compositionally biased region" description="Low complexity" evidence="13">
    <location>
        <begin position="223"/>
        <end position="245"/>
    </location>
</feature>
<dbReference type="InterPro" id="IPR007372">
    <property type="entry name" value="Lipid/polyisoprenoid-bd_YceI"/>
</dbReference>
<feature type="transmembrane region" description="Helical" evidence="14">
    <location>
        <begin position="91"/>
        <end position="109"/>
    </location>
</feature>
<dbReference type="AlphaFoldDB" id="F4QT52"/>
<dbReference type="eggNOG" id="COG2353">
    <property type="taxonomic scope" value="Bacteria"/>
</dbReference>
<dbReference type="InterPro" id="IPR036761">
    <property type="entry name" value="TTHA0802/YceI-like_sf"/>
</dbReference>
<dbReference type="PANTHER" id="PTHR30529:SF1">
    <property type="entry name" value="CYTOCHROME B561 HOMOLOG 2"/>
    <property type="match status" value="1"/>
</dbReference>
<evidence type="ECO:0000256" key="14">
    <source>
        <dbReference type="SAM" id="Phobius"/>
    </source>
</evidence>
<feature type="region of interest" description="Disordered" evidence="13">
    <location>
        <begin position="217"/>
        <end position="245"/>
    </location>
</feature>
<feature type="transmembrane region" description="Helical" evidence="14">
    <location>
        <begin position="188"/>
        <end position="209"/>
    </location>
</feature>
<evidence type="ECO:0000259" key="15">
    <source>
        <dbReference type="SMART" id="SM00867"/>
    </source>
</evidence>
<dbReference type="EMBL" id="GL883080">
    <property type="protein sequence ID" value="EGF89922.1"/>
    <property type="molecule type" value="Genomic_DNA"/>
</dbReference>
<dbReference type="PANTHER" id="PTHR30529">
    <property type="entry name" value="CYTOCHROME B561"/>
    <property type="match status" value="1"/>
</dbReference>
<dbReference type="GO" id="GO:0005886">
    <property type="term" value="C:plasma membrane"/>
    <property type="evidence" value="ECO:0007669"/>
    <property type="project" value="UniProtKB-SubCell"/>
</dbReference>
<dbReference type="RefSeq" id="WP_006275121.1">
    <property type="nucleotide sequence ID" value="NZ_GL883080.1"/>
</dbReference>
<keyword evidence="11 14" id="KW-0472">Membrane</keyword>
<evidence type="ECO:0000256" key="6">
    <source>
        <dbReference type="ARBA" id="ARBA00022692"/>
    </source>
</evidence>
<name>F4QT52_9CAUL</name>
<keyword evidence="6 14" id="KW-0812">Transmembrane</keyword>
<keyword evidence="4" id="KW-1003">Cell membrane</keyword>
<sequence length="418" mass="45602">MSDSPLTTTSYNAYSRWLHWILAFLILFMIFLGWSLEDQDTLRRTRFDLHKSVGMLILLLSFVRIGVRLAYKAPPEPPMPRWQALAAKALHIGFYVVMIGMPLSGWLLVSTNVRPIPFFGLFDWPHLPVPKTEALHEFFEEGHHLIAKLIIYGMVPLHVLAALKHQFVDKDTVMQHMVPGLTPKPILNWRWILPVGIIVAAFVLGRFAFLGKPVEKPAPPPTSTASTASTAPAEASATASQASASETSSVSEKVTSWTVDKAASSIRFATSLEGDAINGSFGGYSARIDFDPEQLDKSRVKVTIDLASATTGNSDYDGTMKGPDFFNVPASPKAEFEAKSFTRKDATRYVAHGTLKLRGVSKKIDLPFTLTIKNGVADMTASVDIDRTAYGVGAGAYAGTDAVPAKVPVTIKLRARAA</sequence>
<comment type="similarity">
    <text evidence="12">Belongs to the cytochrome b561 family.</text>
</comment>
<dbReference type="Pfam" id="PF04264">
    <property type="entry name" value="YceI"/>
    <property type="match status" value="1"/>
</dbReference>
<feature type="domain" description="Lipid/polyisoprenoid-binding YceI-like" evidence="15">
    <location>
        <begin position="256"/>
        <end position="416"/>
    </location>
</feature>
<dbReference type="InterPro" id="IPR052168">
    <property type="entry name" value="Cytochrome_b561_oxidase"/>
</dbReference>
<dbReference type="GO" id="GO:0022904">
    <property type="term" value="P:respiratory electron transport chain"/>
    <property type="evidence" value="ECO:0007669"/>
    <property type="project" value="InterPro"/>
</dbReference>
<proteinExistence type="inferred from homology"/>
<dbReference type="OrthoDB" id="1247465at2"/>
<accession>F4QT52</accession>
<comment type="subcellular location">
    <subcellularLocation>
        <location evidence="2">Cell membrane</location>
        <topology evidence="2">Multi-pass membrane protein</topology>
    </subcellularLocation>
</comment>
<keyword evidence="10" id="KW-0408">Iron</keyword>
<comment type="cofactor">
    <cofactor evidence="1">
        <name>heme b</name>
        <dbReference type="ChEBI" id="CHEBI:60344"/>
    </cofactor>
</comment>
<feature type="transmembrane region" description="Helical" evidence="14">
    <location>
        <begin position="49"/>
        <end position="71"/>
    </location>
</feature>
<gene>
    <name evidence="16" type="ORF">ABI_43460</name>
</gene>
<dbReference type="STRING" id="715226.ABI_43460"/>
<dbReference type="InterPro" id="IPR011577">
    <property type="entry name" value="Cyt_b561_bac/Ni-Hgenase"/>
</dbReference>
<feature type="transmembrane region" description="Helical" evidence="14">
    <location>
        <begin position="17"/>
        <end position="37"/>
    </location>
</feature>
<reference evidence="17" key="1">
    <citation type="submission" date="2011-03" db="EMBL/GenBank/DDBJ databases">
        <title>Draft genome sequence of Brevundimonas diminuta.</title>
        <authorList>
            <person name="Brown P.J.B."/>
            <person name="Buechlein A."/>
            <person name="Hemmerich C."/>
            <person name="Brun Y.V."/>
        </authorList>
    </citation>
    <scope>NUCLEOTIDE SEQUENCE [LARGE SCALE GENOMIC DNA]</scope>
    <source>
        <strain evidence="17">C19</strain>
    </source>
</reference>
<evidence type="ECO:0000256" key="8">
    <source>
        <dbReference type="ARBA" id="ARBA00022982"/>
    </source>
</evidence>
<dbReference type="eggNOG" id="COG3038">
    <property type="taxonomic scope" value="Bacteria"/>
</dbReference>